<gene>
    <name evidence="2" type="ORF">SAMN00768000_0214</name>
</gene>
<evidence type="ECO:0000313" key="3">
    <source>
        <dbReference type="Proteomes" id="UP000192660"/>
    </source>
</evidence>
<keyword evidence="3" id="KW-1185">Reference proteome</keyword>
<dbReference type="Proteomes" id="UP000192660">
    <property type="component" value="Unassembled WGS sequence"/>
</dbReference>
<name>A0A1W1W6U0_SULTA</name>
<proteinExistence type="predicted"/>
<dbReference type="AlphaFoldDB" id="A0A1W1W6U0"/>
<keyword evidence="1" id="KW-1133">Transmembrane helix</keyword>
<accession>A0A1W1W6U0</accession>
<feature type="transmembrane region" description="Helical" evidence="1">
    <location>
        <begin position="20"/>
        <end position="53"/>
    </location>
</feature>
<reference evidence="3" key="1">
    <citation type="submission" date="2017-04" db="EMBL/GenBank/DDBJ databases">
        <authorList>
            <person name="Varghese N."/>
            <person name="Submissions S."/>
        </authorList>
    </citation>
    <scope>NUCLEOTIDE SEQUENCE [LARGE SCALE GENOMIC DNA]</scope>
    <source>
        <strain evidence="3">DSM 9293</strain>
    </source>
</reference>
<keyword evidence="1" id="KW-0472">Membrane</keyword>
<organism evidence="2 3">
    <name type="scientific">Sulfobacillus thermosulfidooxidans (strain DSM 9293 / VKM B-1269 / AT-1)</name>
    <dbReference type="NCBI Taxonomy" id="929705"/>
    <lineage>
        <taxon>Bacteria</taxon>
        <taxon>Bacillati</taxon>
        <taxon>Bacillota</taxon>
        <taxon>Clostridia</taxon>
        <taxon>Eubacteriales</taxon>
        <taxon>Clostridiales Family XVII. Incertae Sedis</taxon>
        <taxon>Sulfobacillus</taxon>
    </lineage>
</organism>
<feature type="transmembrane region" description="Helical" evidence="1">
    <location>
        <begin position="73"/>
        <end position="96"/>
    </location>
</feature>
<sequence>MSSDNVLLRVFGTLLPQWRFWLGAAWAAVLISLTNHWFLFWALGMPFSLYTWFHTAQVLLSLDVGSPPRFRHIWTYLFPPIPFWAITTGTIFLLGIPEVLIIMSPTVWPHSPWRSFLWGPQHVQHAVSILVALGLSQKGGPFFGRWDRETACEGQQASLIILGGRSALGGYARY</sequence>
<protein>
    <submittedName>
        <fullName evidence="2">Uncharacterized protein</fullName>
    </submittedName>
</protein>
<keyword evidence="1" id="KW-0812">Transmembrane</keyword>
<dbReference type="EMBL" id="FWWY01000001">
    <property type="protein sequence ID" value="SMC02007.1"/>
    <property type="molecule type" value="Genomic_DNA"/>
</dbReference>
<evidence type="ECO:0000256" key="1">
    <source>
        <dbReference type="SAM" id="Phobius"/>
    </source>
</evidence>
<evidence type="ECO:0000313" key="2">
    <source>
        <dbReference type="EMBL" id="SMC02007.1"/>
    </source>
</evidence>
<dbReference type="RefSeq" id="WP_084660731.1">
    <property type="nucleotide sequence ID" value="NZ_FWWY01000001.1"/>
</dbReference>